<name>G3BLX0_9CAUD</name>
<evidence type="ECO:0000313" key="1">
    <source>
        <dbReference type="EMBL" id="ADP02500.1"/>
    </source>
</evidence>
<sequence>MLRHRIIQRIIRQMVMKKDLSSPLGINDSDIITQRVVDGKRIFHPVYLKWRNMLRRCLVKHNKHQYYESVSVCDEWYYLSNFISWVGDTDVAGLYLDKDILGDGKIYSPESCAFVTQECNQFFSSVKKNGKYMIGVSKETRLADTFYCHYKGRYIGSFRTETDAHKAWQIEKRNHAKSLAISEQDVRIRQKLQDIIAKIEYDILMGEETCSLT</sequence>
<proteinExistence type="predicted"/>
<evidence type="ECO:0000313" key="2">
    <source>
        <dbReference type="Proteomes" id="UP000008530"/>
    </source>
</evidence>
<accession>G3BLX0</accession>
<protein>
    <submittedName>
        <fullName evidence="1">Uncharacterized protein 105</fullName>
    </submittedName>
</protein>
<dbReference type="Proteomes" id="UP000008530">
    <property type="component" value="Segment"/>
</dbReference>
<organism evidence="1 2">
    <name type="scientific">Salmonella phage PVPSE1</name>
    <dbReference type="NCBI Taxonomy" id="889338"/>
    <lineage>
        <taxon>Viruses</taxon>
        <taxon>Duplodnaviria</taxon>
        <taxon>Heunggongvirae</taxon>
        <taxon>Uroviricota</taxon>
        <taxon>Caudoviricetes</taxon>
        <taxon>Vequintavirinae</taxon>
        <taxon>Seunavirus</taxon>
        <taxon>Seunavirus PVPSE1</taxon>
    </lineage>
</organism>
<dbReference type="KEGG" id="vg:11258085"/>
<dbReference type="GeneID" id="11258085"/>
<reference evidence="1 2" key="1">
    <citation type="journal article" date="2011" name="J. Virol.">
        <title>Genomic and proteomic characterization of the broad host range Salmonella phage PVP-SE1 - The creation of a new phage genus.</title>
        <authorList>
            <person name="Santos S.B."/>
            <person name="Kropinski A.M."/>
            <person name="Ceyssens P.J."/>
            <person name="Ackermann H.W."/>
            <person name="Villegas A."/>
            <person name="Lavigne R."/>
            <person name="Krylov V.N."/>
            <person name="Carvalho C.M."/>
            <person name="Ferreira E.C."/>
            <person name="Azeredo J."/>
        </authorList>
    </citation>
    <scope>NUCLEOTIDE SEQUENCE [LARGE SCALE GENOMIC DNA]</scope>
    <source>
        <strain evidence="1">PVP-SE1</strain>
    </source>
</reference>
<gene>
    <name evidence="1" type="primary">105</name>
</gene>
<keyword evidence="2" id="KW-1185">Reference proteome</keyword>
<dbReference type="EMBL" id="GU070616">
    <property type="protein sequence ID" value="ADP02500.1"/>
    <property type="molecule type" value="Genomic_DNA"/>
</dbReference>
<dbReference type="RefSeq" id="YP_004893911.1">
    <property type="nucleotide sequence ID" value="NC_016071.1"/>
</dbReference>
<dbReference type="OrthoDB" id="8611at10239"/>